<dbReference type="KEGG" id="nia:A8C56_10525"/>
<dbReference type="Pfam" id="PF07291">
    <property type="entry name" value="MauE"/>
    <property type="match status" value="1"/>
</dbReference>
<protein>
    <submittedName>
        <fullName evidence="7">DoxX family protein</fullName>
    </submittedName>
</protein>
<dbReference type="GO" id="GO:0016020">
    <property type="term" value="C:membrane"/>
    <property type="evidence" value="ECO:0007669"/>
    <property type="project" value="UniProtKB-SubCell"/>
</dbReference>
<evidence type="ECO:0000313" key="8">
    <source>
        <dbReference type="Proteomes" id="UP000077667"/>
    </source>
</evidence>
<organism evidence="7 8">
    <name type="scientific">Niabella ginsenosidivorans</name>
    <dbReference type="NCBI Taxonomy" id="1176587"/>
    <lineage>
        <taxon>Bacteria</taxon>
        <taxon>Pseudomonadati</taxon>
        <taxon>Bacteroidota</taxon>
        <taxon>Chitinophagia</taxon>
        <taxon>Chitinophagales</taxon>
        <taxon>Chitinophagaceae</taxon>
        <taxon>Niabella</taxon>
    </lineage>
</organism>
<dbReference type="STRING" id="1176587.A8C56_10525"/>
<proteinExistence type="predicted"/>
<feature type="transmembrane region" description="Helical" evidence="5">
    <location>
        <begin position="77"/>
        <end position="97"/>
    </location>
</feature>
<dbReference type="GO" id="GO:0030416">
    <property type="term" value="P:methylamine metabolic process"/>
    <property type="evidence" value="ECO:0007669"/>
    <property type="project" value="InterPro"/>
</dbReference>
<feature type="transmembrane region" description="Helical" evidence="5">
    <location>
        <begin position="147"/>
        <end position="167"/>
    </location>
</feature>
<keyword evidence="3 5" id="KW-1133">Transmembrane helix</keyword>
<keyword evidence="4 5" id="KW-0472">Membrane</keyword>
<dbReference type="AlphaFoldDB" id="A0A1A9I915"/>
<evidence type="ECO:0000256" key="1">
    <source>
        <dbReference type="ARBA" id="ARBA00004141"/>
    </source>
</evidence>
<dbReference type="Proteomes" id="UP000077667">
    <property type="component" value="Chromosome"/>
</dbReference>
<dbReference type="OrthoDB" id="648842at2"/>
<evidence type="ECO:0000256" key="4">
    <source>
        <dbReference type="ARBA" id="ARBA00023136"/>
    </source>
</evidence>
<evidence type="ECO:0000256" key="2">
    <source>
        <dbReference type="ARBA" id="ARBA00022692"/>
    </source>
</evidence>
<evidence type="ECO:0000313" key="7">
    <source>
        <dbReference type="EMBL" id="ANH83845.1"/>
    </source>
</evidence>
<evidence type="ECO:0000259" key="6">
    <source>
        <dbReference type="Pfam" id="PF07291"/>
    </source>
</evidence>
<feature type="transmembrane region" description="Helical" evidence="5">
    <location>
        <begin position="117"/>
        <end position="135"/>
    </location>
</feature>
<dbReference type="EMBL" id="CP015772">
    <property type="protein sequence ID" value="ANH83845.1"/>
    <property type="molecule type" value="Genomic_DNA"/>
</dbReference>
<reference evidence="7 8" key="1">
    <citation type="submission" date="2016-05" db="EMBL/GenBank/DDBJ databases">
        <title>Niabella ginsenosidivorans BS26 whole genome sequencing.</title>
        <authorList>
            <person name="Im W.T."/>
            <person name="Siddiqi M.Z."/>
        </authorList>
    </citation>
    <scope>NUCLEOTIDE SEQUENCE [LARGE SCALE GENOMIC DNA]</scope>
    <source>
        <strain evidence="7 8">BS26</strain>
    </source>
</reference>
<feature type="domain" description="Methylamine utilisation protein MauE" evidence="6">
    <location>
        <begin position="1"/>
        <end position="134"/>
    </location>
</feature>
<keyword evidence="8" id="KW-1185">Reference proteome</keyword>
<accession>A0A1A9I915</accession>
<name>A0A1A9I915_9BACT</name>
<dbReference type="NCBIfam" id="NF045576">
    <property type="entry name" value="BT_3928_fam"/>
    <property type="match status" value="1"/>
</dbReference>
<feature type="transmembrane region" description="Helical" evidence="5">
    <location>
        <begin position="48"/>
        <end position="70"/>
    </location>
</feature>
<comment type="subcellular location">
    <subcellularLocation>
        <location evidence="1">Membrane</location>
        <topology evidence="1">Multi-pass membrane protein</topology>
    </subcellularLocation>
</comment>
<dbReference type="InterPro" id="IPR009908">
    <property type="entry name" value="Methylamine_util_MauE"/>
</dbReference>
<sequence length="393" mass="43928">MKALVNSCRFIVGILFIFSGLIKANDPIGLSYKMQEFFDLWKMSALDGITLTLSVLMIAFEIIAGVALLLGWKKKLISWLLLLLIVFFTFLTGYAYLSGKFSNCGCFGDCIPISSGASFAKDVVLLILILFLFFNRQYIQPVFSKSVTNAVLVVLALLSFGIQWYTLHYLPVLDCLPFKTGNYIPDKTKVPANSIPDSTEITFVYEKGGKKLEFNADHFPDDFNDSTYKFIDRYDKVIRKGTNNIPEIRGFDFQNSAGINVTQEILGGNYVLLLFHEDASTPVEKWKNGFEPVYHWAEKKKVPLYIISSLAPVVKQEIAATGFKGLEVLAGDRVMIRMAARTNPTLYLLKKGTIAGKWSYKKLDAALKVLKALPVVPPPAYQELISADTSSVK</sequence>
<keyword evidence="2 5" id="KW-0812">Transmembrane</keyword>
<evidence type="ECO:0000256" key="3">
    <source>
        <dbReference type="ARBA" id="ARBA00022989"/>
    </source>
</evidence>
<evidence type="ECO:0000256" key="5">
    <source>
        <dbReference type="SAM" id="Phobius"/>
    </source>
</evidence>
<gene>
    <name evidence="7" type="ORF">A8C56_10525</name>
</gene>